<dbReference type="Proteomes" id="UP000051017">
    <property type="component" value="Unassembled WGS sequence"/>
</dbReference>
<keyword evidence="2 3" id="KW-0143">Chaperone</keyword>
<evidence type="ECO:0000256" key="1">
    <source>
        <dbReference type="ARBA" id="ARBA00009054"/>
    </source>
</evidence>
<comment type="subcellular location">
    <subcellularLocation>
        <location evidence="3">Cytoplasm</location>
    </subcellularLocation>
</comment>
<comment type="subunit">
    <text evidence="3">Homodimer.</text>
</comment>
<dbReference type="HAMAP" id="MF_01151">
    <property type="entry name" value="GrpE"/>
    <property type="match status" value="1"/>
</dbReference>
<dbReference type="PANTHER" id="PTHR21237">
    <property type="entry name" value="GRPE PROTEIN"/>
    <property type="match status" value="1"/>
</dbReference>
<comment type="function">
    <text evidence="3">Participates actively in the response to hyperosmotic and heat shock by preventing the aggregation of stress-denatured proteins, in association with DnaK and GrpE. It is the nucleotide exchange factor for DnaK and may function as a thermosensor. Unfolded proteins bind initially to DnaJ; upon interaction with the DnaJ-bound protein, DnaK hydrolyzes its bound ATP, resulting in the formation of a stable complex. GrpE releases ADP from DnaK; ATP binding to DnaK triggers the release of the substrate protein, thus completing the reaction cycle. Several rounds of ATP-dependent interactions between DnaJ, DnaK and GrpE are required for fully efficient folding.</text>
</comment>
<proteinExistence type="inferred from homology"/>
<evidence type="ECO:0000256" key="3">
    <source>
        <dbReference type="HAMAP-Rule" id="MF_01151"/>
    </source>
</evidence>
<dbReference type="InterPro" id="IPR009012">
    <property type="entry name" value="GrpE_head"/>
</dbReference>
<dbReference type="CDD" id="cd00446">
    <property type="entry name" value="GrpE"/>
    <property type="match status" value="1"/>
</dbReference>
<reference evidence="5 6" key="1">
    <citation type="submission" date="2015-10" db="EMBL/GenBank/DDBJ databases">
        <title>Metagenome-Assembled Genomes uncover a global brackish microbiome.</title>
        <authorList>
            <person name="Hugerth L.W."/>
            <person name="Larsson J."/>
            <person name="Alneberg J."/>
            <person name="Lindh M.V."/>
            <person name="Legrand C."/>
            <person name="Pinhassi J."/>
            <person name="Andersson A.F."/>
        </authorList>
    </citation>
    <scope>NUCLEOTIDE SEQUENCE [LARGE SCALE GENOMIC DNA]</scope>
    <source>
        <strain evidence="5">BACL6 MAG-120924-bin43</strain>
    </source>
</reference>
<comment type="caution">
    <text evidence="5">The sequence shown here is derived from an EMBL/GenBank/DDBJ whole genome shotgun (WGS) entry which is preliminary data.</text>
</comment>
<keyword evidence="3" id="KW-0346">Stress response</keyword>
<dbReference type="GO" id="GO:0042803">
    <property type="term" value="F:protein homodimerization activity"/>
    <property type="evidence" value="ECO:0007669"/>
    <property type="project" value="InterPro"/>
</dbReference>
<dbReference type="PANTHER" id="PTHR21237:SF23">
    <property type="entry name" value="GRPE PROTEIN HOMOLOG, MITOCHONDRIAL"/>
    <property type="match status" value="1"/>
</dbReference>
<dbReference type="GO" id="GO:0005737">
    <property type="term" value="C:cytoplasm"/>
    <property type="evidence" value="ECO:0007669"/>
    <property type="project" value="UniProtKB-SubCell"/>
</dbReference>
<evidence type="ECO:0000256" key="4">
    <source>
        <dbReference type="RuleBase" id="RU004478"/>
    </source>
</evidence>
<name>A0A0R2QGN1_9ACTN</name>
<evidence type="ECO:0000313" key="6">
    <source>
        <dbReference type="Proteomes" id="UP000051017"/>
    </source>
</evidence>
<dbReference type="EMBL" id="LIBJ01000008">
    <property type="protein sequence ID" value="KRO49464.1"/>
    <property type="molecule type" value="Genomic_DNA"/>
</dbReference>
<sequence>MTDNPENEPENSNEMVQDLESAFAELNIIEVVKERDDFKDIALRVQADFENYRKRAATQLADEVDRSTGRIVESLLPVLDACEAASSHGVTGVEQVWSSLLSAVQKHGLEALDLAGKPFDPSLAEAVMHEEGDPADSTTEPMVVEVLRTGYRWKGRVLRAAMVKVKG</sequence>
<dbReference type="AlphaFoldDB" id="A0A0R2QGN1"/>
<dbReference type="SUPFAM" id="SSF51064">
    <property type="entry name" value="Head domain of nucleotide exchange factor GrpE"/>
    <property type="match status" value="1"/>
</dbReference>
<dbReference type="SUPFAM" id="SSF58014">
    <property type="entry name" value="Coiled-coil domain of nucleotide exchange factor GrpE"/>
    <property type="match status" value="1"/>
</dbReference>
<dbReference type="InterPro" id="IPR000740">
    <property type="entry name" value="GrpE"/>
</dbReference>
<accession>A0A0R2QGN1</accession>
<evidence type="ECO:0000313" key="5">
    <source>
        <dbReference type="EMBL" id="KRO49464.1"/>
    </source>
</evidence>
<dbReference type="PRINTS" id="PR00773">
    <property type="entry name" value="GRPEPROTEIN"/>
</dbReference>
<dbReference type="Gene3D" id="3.90.20.20">
    <property type="match status" value="1"/>
</dbReference>
<dbReference type="GO" id="GO:0051082">
    <property type="term" value="F:unfolded protein binding"/>
    <property type="evidence" value="ECO:0007669"/>
    <property type="project" value="TreeGrafter"/>
</dbReference>
<dbReference type="GO" id="GO:0051087">
    <property type="term" value="F:protein-folding chaperone binding"/>
    <property type="evidence" value="ECO:0007669"/>
    <property type="project" value="InterPro"/>
</dbReference>
<dbReference type="Pfam" id="PF01025">
    <property type="entry name" value="GrpE"/>
    <property type="match status" value="1"/>
</dbReference>
<dbReference type="InterPro" id="IPR013805">
    <property type="entry name" value="GrpE_CC"/>
</dbReference>
<organism evidence="5 6">
    <name type="scientific">Acidimicrobiia bacterium BACL6 MAG-120924-bin43</name>
    <dbReference type="NCBI Taxonomy" id="1655583"/>
    <lineage>
        <taxon>Bacteria</taxon>
        <taxon>Bacillati</taxon>
        <taxon>Actinomycetota</taxon>
        <taxon>Acidimicrobiia</taxon>
        <taxon>acIV cluster</taxon>
    </lineage>
</organism>
<dbReference type="Gene3D" id="2.30.22.10">
    <property type="entry name" value="Head domain of nucleotide exchange factor GrpE"/>
    <property type="match status" value="1"/>
</dbReference>
<protein>
    <recommendedName>
        <fullName evidence="3">Protein GrpE</fullName>
    </recommendedName>
    <alternativeName>
        <fullName evidence="3">HSP-70 cofactor</fullName>
    </alternativeName>
</protein>
<gene>
    <name evidence="3" type="primary">grpE</name>
    <name evidence="5" type="ORF">ABR75_09185</name>
</gene>
<dbReference type="GO" id="GO:0006457">
    <property type="term" value="P:protein folding"/>
    <property type="evidence" value="ECO:0007669"/>
    <property type="project" value="InterPro"/>
</dbReference>
<keyword evidence="3" id="KW-0963">Cytoplasm</keyword>
<evidence type="ECO:0000256" key="2">
    <source>
        <dbReference type="ARBA" id="ARBA00023186"/>
    </source>
</evidence>
<dbReference type="GO" id="GO:0000774">
    <property type="term" value="F:adenyl-nucleotide exchange factor activity"/>
    <property type="evidence" value="ECO:0007669"/>
    <property type="project" value="InterPro"/>
</dbReference>
<comment type="similarity">
    <text evidence="1 3 4">Belongs to the GrpE family.</text>
</comment>